<dbReference type="Gene3D" id="1.10.540.10">
    <property type="entry name" value="Acyl-CoA dehydrogenase/oxidase, N-terminal domain"/>
    <property type="match status" value="1"/>
</dbReference>
<feature type="domain" description="Acyl-CoA dehydrogenase/oxidase C-terminal" evidence="6">
    <location>
        <begin position="280"/>
        <end position="446"/>
    </location>
</feature>
<dbReference type="Pfam" id="PF00441">
    <property type="entry name" value="Acyl-CoA_dh_1"/>
    <property type="match status" value="1"/>
</dbReference>
<evidence type="ECO:0000256" key="1">
    <source>
        <dbReference type="ARBA" id="ARBA00001974"/>
    </source>
</evidence>
<evidence type="ECO:0000256" key="2">
    <source>
        <dbReference type="ARBA" id="ARBA00009347"/>
    </source>
</evidence>
<dbReference type="PANTHER" id="PTHR42803:SF1">
    <property type="entry name" value="BROAD-SPECIFICITY LINEAR ACYL-COA DEHYDROGENASE FADE5"/>
    <property type="match status" value="1"/>
</dbReference>
<sequence>MTYCAAARDIAFILNHLTSFPALYGAGPFGDLSGDLVASILSEAAKLSDTVLAASNRAGDLDPAHLVDGQVKTSRGFAEAYAALAEGGWIALAAPQEYGGMGLPNALGLAVNDMMAGANMALHLKLMLTQGQIEALHHHGSEAQKALYLPKLVSGTWSGTMNLTEPQAGSDLGDLRTRAMPCADGSYEITGQKIFISWGDSDLVENVCHLVLARLPDAPAGTKGISLFLVPKYLPAEQGASGEANRLHVAGLEHKMGLHGSPTCVMVFDAAKGWIVGGAGQGLAAMFAMMNNARLSVGVEGIGVAEAAVQKAAAFAAERVQGQPLIAFPDIRRLLAEARAELFAARALALKAGVALDMARLSESGALARETAGGEPVSPADWMARAAFLTPIVKAYGTETGMRAADAGIQVHGGMGYVEETGAAQFFRDVRVSAIYEGTNGIQALDLVGRKMRDEGQMAGLLLQEVQDLAARARPDHPDLAEPVWEAAEAVAEAVDWLVGQPPEMRAACAHDMLQALALVLGAGAHLEAVLADPARLALAAIHIGRVLPRHAAALAAMRAASGLRALSLSDLGL</sequence>
<accession>A0ABZ1E3I1</accession>
<dbReference type="Proteomes" id="UP001623290">
    <property type="component" value="Chromosome"/>
</dbReference>
<keyword evidence="4 5" id="KW-0274">FAD</keyword>
<gene>
    <name evidence="9" type="ORF">RPE78_07415</name>
</gene>
<evidence type="ECO:0000256" key="4">
    <source>
        <dbReference type="ARBA" id="ARBA00022827"/>
    </source>
</evidence>
<reference evidence="9 10" key="1">
    <citation type="submission" date="2023-09" db="EMBL/GenBank/DDBJ databases">
        <title>Thioclava shenzhenensis sp. nov., a multidrug resistant bacteria-antagonizing species isolated from coastal seawater.</title>
        <authorList>
            <person name="Long M."/>
        </authorList>
    </citation>
    <scope>NUCLEOTIDE SEQUENCE [LARGE SCALE GENOMIC DNA]</scope>
    <source>
        <strain evidence="9 10">FTW29</strain>
    </source>
</reference>
<dbReference type="Pfam" id="PF02771">
    <property type="entry name" value="Acyl-CoA_dh_N"/>
    <property type="match status" value="1"/>
</dbReference>
<dbReference type="PANTHER" id="PTHR42803">
    <property type="entry name" value="ACYL-COA DEHYDROGENASE"/>
    <property type="match status" value="1"/>
</dbReference>
<evidence type="ECO:0000313" key="9">
    <source>
        <dbReference type="EMBL" id="WRY35021.1"/>
    </source>
</evidence>
<protein>
    <submittedName>
        <fullName evidence="9">Acyl-CoA dehydrogenase family protein</fullName>
    </submittedName>
</protein>
<dbReference type="Pfam" id="PF02770">
    <property type="entry name" value="Acyl-CoA_dh_M"/>
    <property type="match status" value="1"/>
</dbReference>
<feature type="domain" description="Acyl-CoA dehydrogenase/oxidase N-terminal" evidence="8">
    <location>
        <begin position="78"/>
        <end position="155"/>
    </location>
</feature>
<dbReference type="InterPro" id="IPR046373">
    <property type="entry name" value="Acyl-CoA_Oxase/DH_mid-dom_sf"/>
</dbReference>
<keyword evidence="10" id="KW-1185">Reference proteome</keyword>
<dbReference type="InterPro" id="IPR013786">
    <property type="entry name" value="AcylCoA_DH/ox_N"/>
</dbReference>
<dbReference type="EMBL" id="CP135443">
    <property type="protein sequence ID" value="WRY35021.1"/>
    <property type="molecule type" value="Genomic_DNA"/>
</dbReference>
<keyword evidence="5" id="KW-0560">Oxidoreductase</keyword>
<evidence type="ECO:0000259" key="7">
    <source>
        <dbReference type="Pfam" id="PF02770"/>
    </source>
</evidence>
<dbReference type="InterPro" id="IPR009100">
    <property type="entry name" value="AcylCoA_DH/oxidase_NM_dom_sf"/>
</dbReference>
<evidence type="ECO:0000313" key="10">
    <source>
        <dbReference type="Proteomes" id="UP001623290"/>
    </source>
</evidence>
<evidence type="ECO:0000256" key="5">
    <source>
        <dbReference type="RuleBase" id="RU362125"/>
    </source>
</evidence>
<comment type="cofactor">
    <cofactor evidence="1 5">
        <name>FAD</name>
        <dbReference type="ChEBI" id="CHEBI:57692"/>
    </cofactor>
</comment>
<dbReference type="InterPro" id="IPR037069">
    <property type="entry name" value="AcylCoA_DH/ox_N_sf"/>
</dbReference>
<dbReference type="Gene3D" id="1.20.140.10">
    <property type="entry name" value="Butyryl-CoA Dehydrogenase, subunit A, domain 3"/>
    <property type="match status" value="1"/>
</dbReference>
<organism evidence="9 10">
    <name type="scientific">Thioclava litoralis</name>
    <dbReference type="NCBI Taxonomy" id="3076557"/>
    <lineage>
        <taxon>Bacteria</taxon>
        <taxon>Pseudomonadati</taxon>
        <taxon>Pseudomonadota</taxon>
        <taxon>Alphaproteobacteria</taxon>
        <taxon>Rhodobacterales</taxon>
        <taxon>Paracoccaceae</taxon>
        <taxon>Thioclava</taxon>
    </lineage>
</organism>
<evidence type="ECO:0000259" key="6">
    <source>
        <dbReference type="Pfam" id="PF00441"/>
    </source>
</evidence>
<dbReference type="InterPro" id="IPR036250">
    <property type="entry name" value="AcylCo_DH-like_C"/>
</dbReference>
<dbReference type="Gene3D" id="2.40.110.10">
    <property type="entry name" value="Butyryl-CoA Dehydrogenase, subunit A, domain 2"/>
    <property type="match status" value="1"/>
</dbReference>
<feature type="domain" description="Acyl-CoA oxidase/dehydrogenase middle" evidence="7">
    <location>
        <begin position="161"/>
        <end position="270"/>
    </location>
</feature>
<dbReference type="InterPro" id="IPR009075">
    <property type="entry name" value="AcylCo_DH/oxidase_C"/>
</dbReference>
<comment type="similarity">
    <text evidence="2 5">Belongs to the acyl-CoA dehydrogenase family.</text>
</comment>
<name>A0ABZ1E3I1_9RHOB</name>
<dbReference type="SUPFAM" id="SSF56645">
    <property type="entry name" value="Acyl-CoA dehydrogenase NM domain-like"/>
    <property type="match status" value="1"/>
</dbReference>
<proteinExistence type="inferred from homology"/>
<evidence type="ECO:0000259" key="8">
    <source>
        <dbReference type="Pfam" id="PF02771"/>
    </source>
</evidence>
<evidence type="ECO:0000256" key="3">
    <source>
        <dbReference type="ARBA" id="ARBA00022630"/>
    </source>
</evidence>
<keyword evidence="3 5" id="KW-0285">Flavoprotein</keyword>
<dbReference type="InterPro" id="IPR052166">
    <property type="entry name" value="Diverse_Acyl-CoA_DH"/>
</dbReference>
<dbReference type="RefSeq" id="WP_406721630.1">
    <property type="nucleotide sequence ID" value="NZ_CP135443.1"/>
</dbReference>
<dbReference type="SUPFAM" id="SSF47203">
    <property type="entry name" value="Acyl-CoA dehydrogenase C-terminal domain-like"/>
    <property type="match status" value="1"/>
</dbReference>
<dbReference type="InterPro" id="IPR006091">
    <property type="entry name" value="Acyl-CoA_Oxase/DH_mid-dom"/>
</dbReference>